<dbReference type="Proteomes" id="UP000315540">
    <property type="component" value="Unassembled WGS sequence"/>
</dbReference>
<protein>
    <recommendedName>
        <fullName evidence="3">TetR/AcrR family transcriptional regulator</fullName>
    </recommendedName>
</protein>
<dbReference type="EMBL" id="VFWZ01000002">
    <property type="protein sequence ID" value="TPN86952.1"/>
    <property type="molecule type" value="Genomic_DNA"/>
</dbReference>
<name>A0A504JE76_9FLAO</name>
<evidence type="ECO:0000313" key="1">
    <source>
        <dbReference type="EMBL" id="TPN86952.1"/>
    </source>
</evidence>
<evidence type="ECO:0000313" key="2">
    <source>
        <dbReference type="Proteomes" id="UP000315540"/>
    </source>
</evidence>
<keyword evidence="2" id="KW-1185">Reference proteome</keyword>
<reference evidence="1 2" key="1">
    <citation type="submission" date="2019-06" db="EMBL/GenBank/DDBJ databases">
        <authorList>
            <person name="Meng X."/>
        </authorList>
    </citation>
    <scope>NUCLEOTIDE SEQUENCE [LARGE SCALE GENOMIC DNA]</scope>
    <source>
        <strain evidence="1 2">M625</strain>
    </source>
</reference>
<gene>
    <name evidence="1" type="ORF">FHK87_04940</name>
</gene>
<accession>A0A504JE76</accession>
<dbReference type="RefSeq" id="WP_140590757.1">
    <property type="nucleotide sequence ID" value="NZ_VFWZ01000002.1"/>
</dbReference>
<dbReference type="Gene3D" id="1.10.357.10">
    <property type="entry name" value="Tetracycline Repressor, domain 2"/>
    <property type="match status" value="1"/>
</dbReference>
<proteinExistence type="predicted"/>
<dbReference type="InterPro" id="IPR009057">
    <property type="entry name" value="Homeodomain-like_sf"/>
</dbReference>
<evidence type="ECO:0008006" key="3">
    <source>
        <dbReference type="Google" id="ProtNLM"/>
    </source>
</evidence>
<organism evidence="1 2">
    <name type="scientific">Aquimarina algicola</name>
    <dbReference type="NCBI Taxonomy" id="2589995"/>
    <lineage>
        <taxon>Bacteria</taxon>
        <taxon>Pseudomonadati</taxon>
        <taxon>Bacteroidota</taxon>
        <taxon>Flavobacteriia</taxon>
        <taxon>Flavobacteriales</taxon>
        <taxon>Flavobacteriaceae</taxon>
        <taxon>Aquimarina</taxon>
    </lineage>
</organism>
<comment type="caution">
    <text evidence="1">The sequence shown here is derived from an EMBL/GenBank/DDBJ whole genome shotgun (WGS) entry which is preliminary data.</text>
</comment>
<dbReference type="SUPFAM" id="SSF46689">
    <property type="entry name" value="Homeodomain-like"/>
    <property type="match status" value="1"/>
</dbReference>
<sequence length="181" mass="21198">MQKKEHPMTMDILSKNLKCSKKSLYKLFQSKNELLYEVFVLYIKQSKGVLNTIIELDCSGGQKLVFQIKALNHIAKLFFNSYLFQGLKSLHDFEAVLIKTERDFYSISFTHIVNELNIPENRKEKLMNILVFIGVSIKRRYTTMNHQEAVSDIQFSEMMVTLLQSYIQKEDIALHRVQNVV</sequence>
<dbReference type="AlphaFoldDB" id="A0A504JE76"/>